<dbReference type="Gene3D" id="1.25.40.20">
    <property type="entry name" value="Ankyrin repeat-containing domain"/>
    <property type="match status" value="1"/>
</dbReference>
<organism evidence="1 2">
    <name type="scientific">Apiospora marii</name>
    <dbReference type="NCBI Taxonomy" id="335849"/>
    <lineage>
        <taxon>Eukaryota</taxon>
        <taxon>Fungi</taxon>
        <taxon>Dikarya</taxon>
        <taxon>Ascomycota</taxon>
        <taxon>Pezizomycotina</taxon>
        <taxon>Sordariomycetes</taxon>
        <taxon>Xylariomycetidae</taxon>
        <taxon>Amphisphaeriales</taxon>
        <taxon>Apiosporaceae</taxon>
        <taxon>Apiospora</taxon>
    </lineage>
</organism>
<name>A0ABR1R7F2_9PEZI</name>
<accession>A0ABR1R7F2</accession>
<dbReference type="SUPFAM" id="SSF48403">
    <property type="entry name" value="Ankyrin repeat"/>
    <property type="match status" value="1"/>
</dbReference>
<evidence type="ECO:0000313" key="2">
    <source>
        <dbReference type="Proteomes" id="UP001396898"/>
    </source>
</evidence>
<comment type="caution">
    <text evidence="1">The sequence shown here is derived from an EMBL/GenBank/DDBJ whole genome shotgun (WGS) entry which is preliminary data.</text>
</comment>
<proteinExistence type="predicted"/>
<protein>
    <recommendedName>
        <fullName evidence="3">Ankyrin</fullName>
    </recommendedName>
</protein>
<dbReference type="InterPro" id="IPR002110">
    <property type="entry name" value="Ankyrin_rpt"/>
</dbReference>
<evidence type="ECO:0008006" key="3">
    <source>
        <dbReference type="Google" id="ProtNLM"/>
    </source>
</evidence>
<gene>
    <name evidence="1" type="ORF">PG991_013941</name>
</gene>
<dbReference type="InterPro" id="IPR036770">
    <property type="entry name" value="Ankyrin_rpt-contain_sf"/>
</dbReference>
<keyword evidence="2" id="KW-1185">Reference proteome</keyword>
<sequence>MYNVSHGFAEACECGPLGTAVIRNNTDEVARLISRHPGSLSELDTFGQSPLHLAAEKPQILSILVKAAGSGMLDQQDYSGSTALEAAMALSSKNCINGKSAHMCQDCGCVKCVDILLGAGSKARGTLD</sequence>
<dbReference type="Proteomes" id="UP001396898">
    <property type="component" value="Unassembled WGS sequence"/>
</dbReference>
<evidence type="ECO:0000313" key="1">
    <source>
        <dbReference type="EMBL" id="KAK8001719.1"/>
    </source>
</evidence>
<dbReference type="EMBL" id="JAQQWI010000018">
    <property type="protein sequence ID" value="KAK8001719.1"/>
    <property type="molecule type" value="Genomic_DNA"/>
</dbReference>
<dbReference type="Pfam" id="PF12796">
    <property type="entry name" value="Ank_2"/>
    <property type="match status" value="1"/>
</dbReference>
<reference evidence="1 2" key="1">
    <citation type="submission" date="2023-01" db="EMBL/GenBank/DDBJ databases">
        <title>Analysis of 21 Apiospora genomes using comparative genomics revels a genus with tremendous synthesis potential of carbohydrate active enzymes and secondary metabolites.</title>
        <authorList>
            <person name="Sorensen T."/>
        </authorList>
    </citation>
    <scope>NUCLEOTIDE SEQUENCE [LARGE SCALE GENOMIC DNA]</scope>
    <source>
        <strain evidence="1 2">CBS 20057</strain>
    </source>
</reference>